<dbReference type="InParanoid" id="A0A316W796"/>
<keyword evidence="3" id="KW-1185">Reference proteome</keyword>
<dbReference type="OrthoDB" id="10389778at2759"/>
<gene>
    <name evidence="2" type="ORF">IE81DRAFT_77056</name>
</gene>
<feature type="region of interest" description="Disordered" evidence="1">
    <location>
        <begin position="698"/>
        <end position="747"/>
    </location>
</feature>
<evidence type="ECO:0000256" key="1">
    <source>
        <dbReference type="SAM" id="MobiDB-lite"/>
    </source>
</evidence>
<feature type="compositionally biased region" description="Basic and acidic residues" evidence="1">
    <location>
        <begin position="162"/>
        <end position="181"/>
    </location>
</feature>
<dbReference type="RefSeq" id="XP_025370675.1">
    <property type="nucleotide sequence ID" value="XM_025517622.1"/>
</dbReference>
<feature type="region of interest" description="Disordered" evidence="1">
    <location>
        <begin position="1556"/>
        <end position="1577"/>
    </location>
</feature>
<feature type="compositionally biased region" description="Low complexity" evidence="1">
    <location>
        <begin position="305"/>
        <end position="318"/>
    </location>
</feature>
<feature type="compositionally biased region" description="Basic and acidic residues" evidence="1">
    <location>
        <begin position="501"/>
        <end position="510"/>
    </location>
</feature>
<feature type="compositionally biased region" description="Low complexity" evidence="1">
    <location>
        <begin position="727"/>
        <end position="740"/>
    </location>
</feature>
<feature type="compositionally biased region" description="Low complexity" evidence="1">
    <location>
        <begin position="1556"/>
        <end position="1567"/>
    </location>
</feature>
<proteinExistence type="predicted"/>
<protein>
    <submittedName>
        <fullName evidence="2">Uncharacterized protein</fullName>
    </submittedName>
</protein>
<feature type="compositionally biased region" description="Polar residues" evidence="1">
    <location>
        <begin position="1597"/>
        <end position="1614"/>
    </location>
</feature>
<feature type="compositionally biased region" description="Basic and acidic residues" evidence="1">
    <location>
        <begin position="544"/>
        <end position="559"/>
    </location>
</feature>
<feature type="region of interest" description="Disordered" evidence="1">
    <location>
        <begin position="496"/>
        <end position="521"/>
    </location>
</feature>
<dbReference type="GeneID" id="37039492"/>
<feature type="compositionally biased region" description="Polar residues" evidence="1">
    <location>
        <begin position="1130"/>
        <end position="1151"/>
    </location>
</feature>
<evidence type="ECO:0000313" key="3">
    <source>
        <dbReference type="Proteomes" id="UP000245783"/>
    </source>
</evidence>
<feature type="region of interest" description="Disordered" evidence="1">
    <location>
        <begin position="1776"/>
        <end position="1807"/>
    </location>
</feature>
<feature type="compositionally biased region" description="Basic and acidic residues" evidence="1">
    <location>
        <begin position="942"/>
        <end position="957"/>
    </location>
</feature>
<feature type="compositionally biased region" description="Polar residues" evidence="1">
    <location>
        <begin position="596"/>
        <end position="613"/>
    </location>
</feature>
<name>A0A316W796_9BASI</name>
<feature type="region of interest" description="Disordered" evidence="1">
    <location>
        <begin position="1117"/>
        <end position="1194"/>
    </location>
</feature>
<feature type="region of interest" description="Disordered" evidence="1">
    <location>
        <begin position="1208"/>
        <end position="1236"/>
    </location>
</feature>
<feature type="compositionally biased region" description="Polar residues" evidence="1">
    <location>
        <begin position="1387"/>
        <end position="1396"/>
    </location>
</feature>
<feature type="region of interest" description="Disordered" evidence="1">
    <location>
        <begin position="1023"/>
        <end position="1074"/>
    </location>
</feature>
<feature type="compositionally biased region" description="Basic and acidic residues" evidence="1">
    <location>
        <begin position="7"/>
        <end position="33"/>
    </location>
</feature>
<feature type="region of interest" description="Disordered" evidence="1">
    <location>
        <begin position="1590"/>
        <end position="1678"/>
    </location>
</feature>
<feature type="region of interest" description="Disordered" evidence="1">
    <location>
        <begin position="932"/>
        <end position="969"/>
    </location>
</feature>
<evidence type="ECO:0000313" key="2">
    <source>
        <dbReference type="EMBL" id="PWN43515.1"/>
    </source>
</evidence>
<feature type="compositionally biased region" description="Basic and acidic residues" evidence="1">
    <location>
        <begin position="84"/>
        <end position="94"/>
    </location>
</feature>
<feature type="compositionally biased region" description="Basic and acidic residues" evidence="1">
    <location>
        <begin position="1372"/>
        <end position="1386"/>
    </location>
</feature>
<dbReference type="Proteomes" id="UP000245783">
    <property type="component" value="Unassembled WGS sequence"/>
</dbReference>
<feature type="compositionally biased region" description="Low complexity" evidence="1">
    <location>
        <begin position="1645"/>
        <end position="1662"/>
    </location>
</feature>
<feature type="compositionally biased region" description="Basic and acidic residues" evidence="1">
    <location>
        <begin position="1155"/>
        <end position="1171"/>
    </location>
</feature>
<feature type="compositionally biased region" description="Basic and acidic residues" evidence="1">
    <location>
        <begin position="1776"/>
        <end position="1788"/>
    </location>
</feature>
<sequence length="1857" mass="198279">MPTAQQDPRESTPPRSSRESRREAAHFTPDDPGKVLQARISPAVERGPLVGNAFNRPSQRKQVLDASSHRPRDIGLVSSSLLESRVDSHDHDRPSSALALHPAESTHSSPIRPALRPCRSVDKMHQRQASLQPIPERQRRDLALESNVTPTRPLRLGQRASVGKELHSESSDTDDAAEHDPPGSCGRISRRSSRDVRRSSWTSAKLSSPQGSVDERLLHRKSALSVLSNTHSCSRTCDMTKPSMSNATLHSRIDCSPLDEHTESGSRSQAALLSALLAVGDAEVALRQAREALETAFAHGQAQASSQVPRSRSKPSSSTTNGNSPFRDVLSMPASTSISNTSPDVITQQSQREADHKDPASPQSSAAGSTPRVVKSYESLSSAAVSGQGTSSSVGVVQSCERTQAIEGQFAASVASPTVLARAASLLERRQRERVKAQNAMLERFGMGSTPSAIAEEMENLAPASEQRKTTAERGSAAFHLSSAQVPSLLAIELPKRRPPHAKDAPTREDPDSDSSIYSLGPDSGLATARITEALARAASITRRGQEHQLEARQHERQGADGAEIADGPSLSAASTEDECVMISASLTPRDASDMSPRQSPSRTENRESTCATPSRRHSINVWSPAFNPDESPHQLQGHPSPVFGFELRSGRSSMYSLSALSAHAHANRTSIRLSQNFNGTADSDLGIKRDSKLVAGSATTGSDLGTVPSLKGEKPRQDPLDTVCDARPSSAQAPASSESLVDDDTDEKLSAARADLQFGHSRPSNAILESTEDVEGSIPDESDQSIPDAALFRPHELSQIVEVDEPSKTMSSRLSVTASVTAELSRSFSRSTARNGGKRQLSWTPVSQIEAADSSARCPPPPLELEEAMLRASIEPAWKTPPAWARQDLPWEELRVCYDTAEVAGTVDSMQPAPKVASSHAVPSSAREINAGELGGQDDAPAEHHASKTTPRREPRAVTSLIDTTGPTPECARVLADIMDDSEQAVGAGHSSAIDHSEIVGPASDTCPEGWSISSLSHFAAPTGLNESHAPPSELRRSDASPSRLGAQAKPLLRTRGPELSGAGDTRENSLGLSTSQLVQSHWSSDTSAFNINDSYGGFQLRSDLATLAENGRTSLRLEVSGSERGPGRSSQISSAHTSEGQTRWSQESASDVAPERSESRVDDLHHGRQESTLPRTMPAQDFPGQHGQTKSSLISSILPKGLHAREHGHLQSSSVDSAPPKEPLPKTPTPVKNHRLRKLSHKVSDVALASSRSSSIDTEGGWLRSRPLGVFPQEQRQSAQPLLGASMFGGTSMAKKAAAAMSAQHMMKQHVEGLRECQSASAPVSVSAQRVSSALSVAVLPKSSHAAPVVAPLTHKEPVLRARSSSLQRTDTRHSDTEQLRDDCSTTSGLSLSSRPAREVPPGRSLSNWFARRRPRTSSADLRSSITRLSPTYRTRREDASSTVGGAMAESRMGTLLFFPEPPGRMTPDGYRKDGRELISPCSRASTECQPSRLATAWSTVSGKVRIDLSKSDLALAHRSDRKRFPSSESIAAASMNSFRSVGNLIRSASVQSATASSASTRGPATGSGGETLASLSPRSAEWSNMLHPDKAQKNRGNSTNALRSKVNTKPRSFSLPLENPMSMGLQSLRPHADVRPMSRADSMSSLGPPSSALSPPSGGRMSKAKRTAADRGLTLSPTESNVALLQRVSAAYGCRSTSSTHQEPLRPVGMPANMRDRGGLISPTTCPEQVHSAPLSRPGGAEDVSTLPNGRLVNVGLNALDTAFDSELPAYSRHAEQLPSRRDSPARMSRVYSQPSTPGTFGAHGADFNATFRSQQVAQMAHPRLCSASPHEIVDSPAPLSPDSCRAWLASADV</sequence>
<dbReference type="EMBL" id="KZ819369">
    <property type="protein sequence ID" value="PWN43515.1"/>
    <property type="molecule type" value="Genomic_DNA"/>
</dbReference>
<reference evidence="2 3" key="1">
    <citation type="journal article" date="2018" name="Mol. Biol. Evol.">
        <title>Broad Genomic Sampling Reveals a Smut Pathogenic Ancestry of the Fungal Clade Ustilaginomycotina.</title>
        <authorList>
            <person name="Kijpornyongpan T."/>
            <person name="Mondo S.J."/>
            <person name="Barry K."/>
            <person name="Sandor L."/>
            <person name="Lee J."/>
            <person name="Lipzen A."/>
            <person name="Pangilinan J."/>
            <person name="LaButti K."/>
            <person name="Hainaut M."/>
            <person name="Henrissat B."/>
            <person name="Grigoriev I.V."/>
            <person name="Spatafora J.W."/>
            <person name="Aime M.C."/>
        </authorList>
    </citation>
    <scope>NUCLEOTIDE SEQUENCE [LARGE SCALE GENOMIC DNA]</scope>
    <source>
        <strain evidence="2 3">MCA 4658</strain>
    </source>
</reference>
<organism evidence="2 3">
    <name type="scientific">Ceraceosorus guamensis</name>
    <dbReference type="NCBI Taxonomy" id="1522189"/>
    <lineage>
        <taxon>Eukaryota</taxon>
        <taxon>Fungi</taxon>
        <taxon>Dikarya</taxon>
        <taxon>Basidiomycota</taxon>
        <taxon>Ustilaginomycotina</taxon>
        <taxon>Exobasidiomycetes</taxon>
        <taxon>Ceraceosorales</taxon>
        <taxon>Ceraceosoraceae</taxon>
        <taxon>Ceraceosorus</taxon>
    </lineage>
</organism>
<feature type="region of interest" description="Disordered" evidence="1">
    <location>
        <begin position="297"/>
        <end position="374"/>
    </location>
</feature>
<accession>A0A316W796</accession>
<feature type="compositionally biased region" description="Polar residues" evidence="1">
    <location>
        <begin position="333"/>
        <end position="351"/>
    </location>
</feature>
<feature type="region of interest" description="Disordered" evidence="1">
    <location>
        <begin position="1"/>
        <end position="215"/>
    </location>
</feature>
<feature type="region of interest" description="Disordered" evidence="1">
    <location>
        <begin position="540"/>
        <end position="621"/>
    </location>
</feature>
<feature type="region of interest" description="Disordered" evidence="1">
    <location>
        <begin position="1363"/>
        <end position="1407"/>
    </location>
</feature>